<dbReference type="OrthoDB" id="4160690at2759"/>
<keyword evidence="4" id="KW-1185">Reference proteome</keyword>
<reference evidence="3 4" key="1">
    <citation type="submission" date="2015-02" db="EMBL/GenBank/DDBJ databases">
        <title>Draft Genome Sequences of Two Closely-Related Aflatoxigenic Aspergillus Species Obtained from the Cote d'Ivoire.</title>
        <authorList>
            <person name="Moore G.G."/>
            <person name="Beltz S.B."/>
            <person name="Mack B.M."/>
        </authorList>
    </citation>
    <scope>NUCLEOTIDE SEQUENCE [LARGE SCALE GENOMIC DNA]</scope>
    <source>
        <strain evidence="3 4">SRRC1468</strain>
    </source>
</reference>
<feature type="signal peptide" evidence="2">
    <location>
        <begin position="1"/>
        <end position="18"/>
    </location>
</feature>
<feature type="chain" id="PRO_5002528581" evidence="2">
    <location>
        <begin position="19"/>
        <end position="218"/>
    </location>
</feature>
<dbReference type="EMBL" id="JZBS01002326">
    <property type="protein sequence ID" value="KKK19163.1"/>
    <property type="molecule type" value="Genomic_DNA"/>
</dbReference>
<evidence type="ECO:0000256" key="1">
    <source>
        <dbReference type="SAM" id="MobiDB-lite"/>
    </source>
</evidence>
<feature type="compositionally biased region" description="Low complexity" evidence="1">
    <location>
        <begin position="102"/>
        <end position="182"/>
    </location>
</feature>
<sequence length="218" mass="22022">MRAAIFTSLACIAASAAAFQYPEFVPLHRRQDPGTPEYNCHANCGGVIVAARTDGYCGSSQFKSELSECLDCALEYDIWKYYGSSVSAAATNCGLDATPVESASSTTTGTGTSTTTETTTTTSSKVESTTASEETTTTSSATPPASVSSSSTVVSSSSLIPTASPTASGSPTSSPSTPSPSTLAFEGGASTLSRGGLLFGIIAGSIIAALCEVPSMLW</sequence>
<feature type="region of interest" description="Disordered" evidence="1">
    <location>
        <begin position="99"/>
        <end position="182"/>
    </location>
</feature>
<name>A0A0F8UI27_9EURO</name>
<dbReference type="AlphaFoldDB" id="A0A0F8UI27"/>
<keyword evidence="2" id="KW-0732">Signal</keyword>
<proteinExistence type="predicted"/>
<dbReference type="STRING" id="308745.A0A0F8UI27"/>
<protein>
    <submittedName>
        <fullName evidence="3">Uncharacterized protein</fullName>
    </submittedName>
</protein>
<evidence type="ECO:0000313" key="4">
    <source>
        <dbReference type="Proteomes" id="UP000034291"/>
    </source>
</evidence>
<evidence type="ECO:0000256" key="2">
    <source>
        <dbReference type="SAM" id="SignalP"/>
    </source>
</evidence>
<gene>
    <name evidence="3" type="ORF">ARAM_001403</name>
</gene>
<evidence type="ECO:0000313" key="3">
    <source>
        <dbReference type="EMBL" id="KKK19163.1"/>
    </source>
</evidence>
<dbReference type="Proteomes" id="UP000034291">
    <property type="component" value="Unassembled WGS sequence"/>
</dbReference>
<accession>A0A0F8UI27</accession>
<organism evidence="3 4">
    <name type="scientific">Aspergillus rambellii</name>
    <dbReference type="NCBI Taxonomy" id="308745"/>
    <lineage>
        <taxon>Eukaryota</taxon>
        <taxon>Fungi</taxon>
        <taxon>Dikarya</taxon>
        <taxon>Ascomycota</taxon>
        <taxon>Pezizomycotina</taxon>
        <taxon>Eurotiomycetes</taxon>
        <taxon>Eurotiomycetidae</taxon>
        <taxon>Eurotiales</taxon>
        <taxon>Aspergillaceae</taxon>
        <taxon>Aspergillus</taxon>
        <taxon>Aspergillus subgen. Nidulantes</taxon>
    </lineage>
</organism>
<comment type="caution">
    <text evidence="3">The sequence shown here is derived from an EMBL/GenBank/DDBJ whole genome shotgun (WGS) entry which is preliminary data.</text>
</comment>